<reference evidence="4" key="1">
    <citation type="journal article" date="2019" name="Int. J. Syst. Evol. Microbiol.">
        <title>The Global Catalogue of Microorganisms (GCM) 10K type strain sequencing project: providing services to taxonomists for standard genome sequencing and annotation.</title>
        <authorList>
            <consortium name="The Broad Institute Genomics Platform"/>
            <consortium name="The Broad Institute Genome Sequencing Center for Infectious Disease"/>
            <person name="Wu L."/>
            <person name="Ma J."/>
        </authorList>
    </citation>
    <scope>NUCLEOTIDE SEQUENCE [LARGE SCALE GENOMIC DNA]</scope>
    <source>
        <strain evidence="4">KACC 12602</strain>
    </source>
</reference>
<dbReference type="InterPro" id="IPR038670">
    <property type="entry name" value="HslJ-like_sf"/>
</dbReference>
<proteinExistence type="predicted"/>
<dbReference type="PANTHER" id="PTHR35535:SF2">
    <property type="entry name" value="DUF306 DOMAIN-CONTAINING PROTEIN"/>
    <property type="match status" value="1"/>
</dbReference>
<dbReference type="Gene3D" id="2.40.128.640">
    <property type="match status" value="1"/>
</dbReference>
<dbReference type="PANTHER" id="PTHR35535">
    <property type="entry name" value="HEAT SHOCK PROTEIN HSLJ"/>
    <property type="match status" value="1"/>
</dbReference>
<dbReference type="RefSeq" id="WP_378018470.1">
    <property type="nucleotide sequence ID" value="NZ_JBHSKT010000012.1"/>
</dbReference>
<dbReference type="Gene3D" id="2.40.128.270">
    <property type="match status" value="1"/>
</dbReference>
<evidence type="ECO:0000313" key="4">
    <source>
        <dbReference type="Proteomes" id="UP001596161"/>
    </source>
</evidence>
<organism evidence="3 4">
    <name type="scientific">Adhaeribacter terreus</name>
    <dbReference type="NCBI Taxonomy" id="529703"/>
    <lineage>
        <taxon>Bacteria</taxon>
        <taxon>Pseudomonadati</taxon>
        <taxon>Bacteroidota</taxon>
        <taxon>Cytophagia</taxon>
        <taxon>Cytophagales</taxon>
        <taxon>Hymenobacteraceae</taxon>
        <taxon>Adhaeribacter</taxon>
    </lineage>
</organism>
<feature type="chain" id="PRO_5046595972" evidence="1">
    <location>
        <begin position="22"/>
        <end position="382"/>
    </location>
</feature>
<dbReference type="Proteomes" id="UP001596161">
    <property type="component" value="Unassembled WGS sequence"/>
</dbReference>
<sequence length="382" mass="41379">MKKIAIFSSVLLLHLSGCAFKTPEENTVQGNVSNPKEVRPFATHATALETLVFGPWQGTIPCADCPGINYQLTLQKDRTYEESSEYLEKGTKPFLEKGTWLITQDSVVMLTKPVGQSQFRFSKGSLFMLDQQGQPITSSMAEKYRLNRPGAGNGNGKTSSMEARRKQGIDFVAMGNGSAWILEMDLDKSISFSSPNEKIKLQGTEPSEQKLANGKATVYRAKTEAGTLSVRVTKEACTDKKSGKQLPYTVVVTANAMDYNGCGKYLADENLNGDWALTGMNGKPVNPEGLPKGAPTMQIKLAENLAAGNGGCNRYSGTIDAKGDQLIFGAIASTKMACAGAVMTLENDYLKLLSGKTFTYELEGTTLRLKANGQTALVYRKN</sequence>
<accession>A0ABW0EFX9</accession>
<dbReference type="InterPro" id="IPR053147">
    <property type="entry name" value="Hsp_HslJ-like"/>
</dbReference>
<evidence type="ECO:0000256" key="1">
    <source>
        <dbReference type="SAM" id="SignalP"/>
    </source>
</evidence>
<dbReference type="Pfam" id="PF03724">
    <property type="entry name" value="META"/>
    <property type="match status" value="1"/>
</dbReference>
<name>A0ABW0EFX9_9BACT</name>
<dbReference type="Pfam" id="PF04170">
    <property type="entry name" value="NlpE"/>
    <property type="match status" value="1"/>
</dbReference>
<dbReference type="InterPro" id="IPR007298">
    <property type="entry name" value="Cu-R_lipoprotein_NlpE"/>
</dbReference>
<evidence type="ECO:0000259" key="2">
    <source>
        <dbReference type="Pfam" id="PF03724"/>
    </source>
</evidence>
<keyword evidence="4" id="KW-1185">Reference proteome</keyword>
<dbReference type="EMBL" id="JBHSKT010000012">
    <property type="protein sequence ID" value="MFC5272110.1"/>
    <property type="molecule type" value="Genomic_DNA"/>
</dbReference>
<protein>
    <submittedName>
        <fullName evidence="3">META domain-containing protein</fullName>
    </submittedName>
</protein>
<gene>
    <name evidence="3" type="ORF">ACFPIB_15945</name>
</gene>
<keyword evidence="1" id="KW-0732">Signal</keyword>
<comment type="caution">
    <text evidence="3">The sequence shown here is derived from an EMBL/GenBank/DDBJ whole genome shotgun (WGS) entry which is preliminary data.</text>
</comment>
<dbReference type="InterPro" id="IPR005184">
    <property type="entry name" value="DUF306_Meta_HslJ"/>
</dbReference>
<evidence type="ECO:0000313" key="3">
    <source>
        <dbReference type="EMBL" id="MFC5272110.1"/>
    </source>
</evidence>
<feature type="signal peptide" evidence="1">
    <location>
        <begin position="1"/>
        <end position="21"/>
    </location>
</feature>
<feature type="domain" description="DUF306" evidence="2">
    <location>
        <begin position="271"/>
        <end position="379"/>
    </location>
</feature>